<evidence type="ECO:0000256" key="4">
    <source>
        <dbReference type="ARBA" id="ARBA00022989"/>
    </source>
</evidence>
<organism evidence="9 10">
    <name type="scientific">Candida glabrata (strain ATCC 2001 / BCRC 20586 / JCM 3761 / NBRC 0622 / NRRL Y-65 / CBS 138)</name>
    <name type="common">Yeast</name>
    <name type="synonym">Nakaseomyces glabratus</name>
    <dbReference type="NCBI Taxonomy" id="284593"/>
    <lineage>
        <taxon>Eukaryota</taxon>
        <taxon>Fungi</taxon>
        <taxon>Dikarya</taxon>
        <taxon>Ascomycota</taxon>
        <taxon>Saccharomycotina</taxon>
        <taxon>Saccharomycetes</taxon>
        <taxon>Saccharomycetales</taxon>
        <taxon>Saccharomycetaceae</taxon>
        <taxon>Nakaseomyces</taxon>
    </lineage>
</organism>
<dbReference type="STRING" id="284593.Q6FWY8"/>
<sequence>METPCPPERRLHHMVFSRLPPKTRLDTAQLTKQKARSIVQRKAQRHKHKNTKHKTHTLRTMRTRPLISRVLKGWRIGCTLEDYKIEPDEMLSSKPDATLDHNDHKYKKLYRLCLAKSTAYTKLRWVVELSLVVLFLSRFKPLPDCYVYDGKWFDDLYCFLSGCTYGFVNDKVLQQYNEYLDVGEKPDVFHPILSRPSEFKFWHYCIRTTVYYILWELLVSQCRPLFWPLAFVLHSTYCLAYVFKVFLRSENPTHQFYLDVCKRHTMARWISGIGLLSFVLFLYRCHYAWELCYYALGISILDAFIMCLTRMHDIYSQQPKDNSQEANEASMEFRPYLRNSPEFILWCICIKHTVWFLVLSLFEVRYDQEDIVVFIFFYDVYWTVICVIKAVLLMNSYGTYQHRYVNEMRWLQDTMALDGVLKCPPCM</sequence>
<proteinExistence type="inferred from homology"/>
<dbReference type="GO" id="GO:0006890">
    <property type="term" value="P:retrograde vesicle-mediated transport, Golgi to endoplasmic reticulum"/>
    <property type="evidence" value="ECO:0007669"/>
    <property type="project" value="TreeGrafter"/>
</dbReference>
<keyword evidence="3 7" id="KW-0812">Transmembrane</keyword>
<evidence type="ECO:0000313" key="8">
    <source>
        <dbReference type="CGD" id="CAL0127426"/>
    </source>
</evidence>
<feature type="transmembrane region" description="Helical" evidence="7">
    <location>
        <begin position="291"/>
        <end position="311"/>
    </location>
</feature>
<keyword evidence="5 7" id="KW-0472">Membrane</keyword>
<feature type="compositionally biased region" description="Basic residues" evidence="6">
    <location>
        <begin position="42"/>
        <end position="58"/>
    </location>
</feature>
<reference evidence="9 10" key="1">
    <citation type="journal article" date="2004" name="Nature">
        <title>Genome evolution in yeasts.</title>
        <authorList>
            <consortium name="Genolevures"/>
            <person name="Dujon B."/>
            <person name="Sherman D."/>
            <person name="Fischer G."/>
            <person name="Durrens P."/>
            <person name="Casaregola S."/>
            <person name="Lafontaine I."/>
            <person name="de Montigny J."/>
            <person name="Marck C."/>
            <person name="Neuveglise C."/>
            <person name="Talla E."/>
            <person name="Goffard N."/>
            <person name="Frangeul L."/>
            <person name="Aigle M."/>
            <person name="Anthouard V."/>
            <person name="Babour A."/>
            <person name="Barbe V."/>
            <person name="Barnay S."/>
            <person name="Blanchin S."/>
            <person name="Beckerich J.M."/>
            <person name="Beyne E."/>
            <person name="Bleykasten C."/>
            <person name="Boisrame A."/>
            <person name="Boyer J."/>
            <person name="Cattolico L."/>
            <person name="Confanioleri F."/>
            <person name="de Daruvar A."/>
            <person name="Despons L."/>
            <person name="Fabre E."/>
            <person name="Fairhead C."/>
            <person name="Ferry-Dumazet H."/>
            <person name="Groppi A."/>
            <person name="Hantraye F."/>
            <person name="Hennequin C."/>
            <person name="Jauniaux N."/>
            <person name="Joyet P."/>
            <person name="Kachouri R."/>
            <person name="Kerrest A."/>
            <person name="Koszul R."/>
            <person name="Lemaire M."/>
            <person name="Lesur I."/>
            <person name="Ma L."/>
            <person name="Muller H."/>
            <person name="Nicaud J.M."/>
            <person name="Nikolski M."/>
            <person name="Oztas S."/>
            <person name="Ozier-Kalogeropoulos O."/>
            <person name="Pellenz S."/>
            <person name="Potier S."/>
            <person name="Richard G.F."/>
            <person name="Straub M.L."/>
            <person name="Suleau A."/>
            <person name="Swennene D."/>
            <person name="Tekaia F."/>
            <person name="Wesolowski-Louvel M."/>
            <person name="Westhof E."/>
            <person name="Wirth B."/>
            <person name="Zeniou-Meyer M."/>
            <person name="Zivanovic I."/>
            <person name="Bolotin-Fukuhara M."/>
            <person name="Thierry A."/>
            <person name="Bouchier C."/>
            <person name="Caudron B."/>
            <person name="Scarpelli C."/>
            <person name="Gaillardin C."/>
            <person name="Weissenbach J."/>
            <person name="Wincker P."/>
            <person name="Souciet J.L."/>
        </authorList>
    </citation>
    <scope>NUCLEOTIDE SEQUENCE [LARGE SCALE GENOMIC DNA]</scope>
    <source>
        <strain evidence="10">ATCC 2001 / BCRC 20586 / JCM 3761 / NBRC 0622 / NRRL Y-65 / CBS 138</strain>
    </source>
</reference>
<dbReference type="PANTHER" id="PTHR10743:SF0">
    <property type="entry name" value="PROTEIN RER1"/>
    <property type="match status" value="1"/>
</dbReference>
<dbReference type="PANTHER" id="PTHR10743">
    <property type="entry name" value="PROTEIN RER1"/>
    <property type="match status" value="1"/>
</dbReference>
<protein>
    <recommendedName>
        <fullName evidence="11">Protein RER1</fullName>
    </recommendedName>
</protein>
<dbReference type="InParanoid" id="Q6FWY8"/>
<dbReference type="RefSeq" id="XP_445256.2">
    <property type="nucleotide sequence ID" value="XM_445256.2"/>
</dbReference>
<evidence type="ECO:0000256" key="5">
    <source>
        <dbReference type="ARBA" id="ARBA00023136"/>
    </source>
</evidence>
<dbReference type="GO" id="GO:0006621">
    <property type="term" value="P:protein retention in ER lumen"/>
    <property type="evidence" value="ECO:0007669"/>
    <property type="project" value="TreeGrafter"/>
</dbReference>
<gene>
    <name evidence="8 9" type="ordered locus">CAGL0C01859g</name>
</gene>
<dbReference type="KEGG" id="cgr:2886740"/>
<feature type="transmembrane region" description="Helical" evidence="7">
    <location>
        <begin position="266"/>
        <end position="284"/>
    </location>
</feature>
<feature type="transmembrane region" description="Helical" evidence="7">
    <location>
        <begin position="371"/>
        <end position="394"/>
    </location>
</feature>
<feature type="region of interest" description="Disordered" evidence="6">
    <location>
        <begin position="38"/>
        <end position="58"/>
    </location>
</feature>
<evidence type="ECO:0000256" key="3">
    <source>
        <dbReference type="ARBA" id="ARBA00022692"/>
    </source>
</evidence>
<evidence type="ECO:0000256" key="2">
    <source>
        <dbReference type="ARBA" id="ARBA00006070"/>
    </source>
</evidence>
<dbReference type="VEuPathDB" id="FungiDB:CAGL0C01859g"/>
<dbReference type="Proteomes" id="UP000002428">
    <property type="component" value="Chromosome C"/>
</dbReference>
<evidence type="ECO:0000256" key="6">
    <source>
        <dbReference type="SAM" id="MobiDB-lite"/>
    </source>
</evidence>
<evidence type="ECO:0008006" key="11">
    <source>
        <dbReference type="Google" id="ProtNLM"/>
    </source>
</evidence>
<keyword evidence="4 7" id="KW-1133">Transmembrane helix</keyword>
<feature type="transmembrane region" description="Helical" evidence="7">
    <location>
        <begin position="225"/>
        <end position="246"/>
    </location>
</feature>
<comment type="similarity">
    <text evidence="2">Belongs to the RER1 family.</text>
</comment>
<dbReference type="GO" id="GO:0005783">
    <property type="term" value="C:endoplasmic reticulum"/>
    <property type="evidence" value="ECO:0007669"/>
    <property type="project" value="GOC"/>
</dbReference>
<accession>Q6FWY8</accession>
<dbReference type="Pfam" id="PF03248">
    <property type="entry name" value="Rer1"/>
    <property type="match status" value="2"/>
</dbReference>
<dbReference type="HOGENOM" id="CLU_052834_0_0_1"/>
<evidence type="ECO:0000313" key="9">
    <source>
        <dbReference type="EMBL" id="CAG58162.2"/>
    </source>
</evidence>
<feature type="transmembrane region" description="Helical" evidence="7">
    <location>
        <begin position="343"/>
        <end position="364"/>
    </location>
</feature>
<comment type="subcellular location">
    <subcellularLocation>
        <location evidence="1">Membrane</location>
        <topology evidence="1">Multi-pass membrane protein</topology>
    </subcellularLocation>
</comment>
<dbReference type="AlphaFoldDB" id="Q6FWY8"/>
<name>Q6FWY8_CANGA</name>
<dbReference type="GO" id="GO:0000139">
    <property type="term" value="C:Golgi membrane"/>
    <property type="evidence" value="ECO:0007669"/>
    <property type="project" value="TreeGrafter"/>
</dbReference>
<keyword evidence="10" id="KW-1185">Reference proteome</keyword>
<dbReference type="InterPro" id="IPR004932">
    <property type="entry name" value="Rer1"/>
</dbReference>
<evidence type="ECO:0000313" key="10">
    <source>
        <dbReference type="Proteomes" id="UP000002428"/>
    </source>
</evidence>
<dbReference type="eggNOG" id="KOG1688">
    <property type="taxonomic scope" value="Eukaryota"/>
</dbReference>
<dbReference type="CGD" id="CAL0127426">
    <property type="gene designation" value="CAGL0C01859g"/>
</dbReference>
<evidence type="ECO:0000256" key="1">
    <source>
        <dbReference type="ARBA" id="ARBA00004141"/>
    </source>
</evidence>
<dbReference type="EMBL" id="CR380949">
    <property type="protein sequence ID" value="CAG58162.2"/>
    <property type="molecule type" value="Genomic_DNA"/>
</dbReference>
<evidence type="ECO:0000256" key="7">
    <source>
        <dbReference type="SAM" id="Phobius"/>
    </source>
</evidence>